<gene>
    <name evidence="2" type="ORF">AS026_21050</name>
</gene>
<reference evidence="2 3" key="1">
    <citation type="submission" date="2015-11" db="EMBL/GenBank/DDBJ databases">
        <title>Draft Genome Sequence of the Strain BR 10423 (Rhizobium sp.) isolated from nodules of Mimosa pudica.</title>
        <authorList>
            <person name="Barauna A.C."/>
            <person name="Zilli J.E."/>
            <person name="Simoes-Araujo J.L."/>
            <person name="Reis V.M."/>
            <person name="James E.K."/>
            <person name="Reis F.B.Jr."/>
            <person name="Rouws L.F."/>
            <person name="Passos S.R."/>
            <person name="Gois S.R."/>
        </authorList>
    </citation>
    <scope>NUCLEOTIDE SEQUENCE [LARGE SCALE GENOMIC DNA]</scope>
    <source>
        <strain evidence="2 3">BR10423</strain>
    </source>
</reference>
<protein>
    <submittedName>
        <fullName evidence="2">Uncharacterized protein</fullName>
    </submittedName>
</protein>
<evidence type="ECO:0000256" key="1">
    <source>
        <dbReference type="SAM" id="MobiDB-lite"/>
    </source>
</evidence>
<organism evidence="2 3">
    <name type="scientific">Rhizobium altiplani</name>
    <dbReference type="NCBI Taxonomy" id="1864509"/>
    <lineage>
        <taxon>Bacteria</taxon>
        <taxon>Pseudomonadati</taxon>
        <taxon>Pseudomonadota</taxon>
        <taxon>Alphaproteobacteria</taxon>
        <taxon>Hyphomicrobiales</taxon>
        <taxon>Rhizobiaceae</taxon>
        <taxon>Rhizobium/Agrobacterium group</taxon>
        <taxon>Rhizobium</taxon>
    </lineage>
</organism>
<dbReference type="Proteomes" id="UP000068164">
    <property type="component" value="Unassembled WGS sequence"/>
</dbReference>
<proteinExistence type="predicted"/>
<evidence type="ECO:0000313" key="3">
    <source>
        <dbReference type="Proteomes" id="UP000068164"/>
    </source>
</evidence>
<dbReference type="EMBL" id="LNCD01000137">
    <property type="protein sequence ID" value="KWV42100.1"/>
    <property type="molecule type" value="Genomic_DNA"/>
</dbReference>
<dbReference type="OrthoDB" id="8282842at2"/>
<evidence type="ECO:0000313" key="2">
    <source>
        <dbReference type="EMBL" id="KWV42100.1"/>
    </source>
</evidence>
<sequence>MINLALAKSLLPEARELAGLVSDEWSESYNMKDQRAELCVIDRTTGEVMPIAIITRDCSYDDRRLMIKAPVLVRALLLLLDMAFAEIRRLRPQQQDQSARGERQQQSEKRSEPDYAAECAMKCADQAFRRFLLEKKKAPDAGDPVRVTSHVRYLLKVDSRAELNRDAGARKRWLDLRAEFEVWMREVA</sequence>
<keyword evidence="3" id="KW-1185">Reference proteome</keyword>
<name>A0A109J4B3_9HYPH</name>
<feature type="region of interest" description="Disordered" evidence="1">
    <location>
        <begin position="93"/>
        <end position="115"/>
    </location>
</feature>
<dbReference type="AlphaFoldDB" id="A0A109J4B3"/>
<accession>A0A109J4B3</accession>
<dbReference type="RefSeq" id="WP_062374702.1">
    <property type="nucleotide sequence ID" value="NZ_LNCD01000137.1"/>
</dbReference>
<feature type="compositionally biased region" description="Basic and acidic residues" evidence="1">
    <location>
        <begin position="99"/>
        <end position="113"/>
    </location>
</feature>
<comment type="caution">
    <text evidence="2">The sequence shown here is derived from an EMBL/GenBank/DDBJ whole genome shotgun (WGS) entry which is preliminary data.</text>
</comment>